<sequence length="92" mass="10916">MYPRAERLLYRRQRPLTRQTRYWQSGSQYIHRKLKVYTDGVSLVPIQGFCMLTTVKVNIHLETLESKRGMAILCSVHRYIVSPVRSIYLSTR</sequence>
<proteinExistence type="predicted"/>
<accession>H1W4W5</accession>
<dbReference type="HOGENOM" id="CLU_2413152_0_0_1"/>
<organism evidence="1 2">
    <name type="scientific">Colletotrichum higginsianum (strain IMI 349063)</name>
    <name type="common">Crucifer anthracnose fungus</name>
    <dbReference type="NCBI Taxonomy" id="759273"/>
    <lineage>
        <taxon>Eukaryota</taxon>
        <taxon>Fungi</taxon>
        <taxon>Dikarya</taxon>
        <taxon>Ascomycota</taxon>
        <taxon>Pezizomycotina</taxon>
        <taxon>Sordariomycetes</taxon>
        <taxon>Hypocreomycetidae</taxon>
        <taxon>Glomerellales</taxon>
        <taxon>Glomerellaceae</taxon>
        <taxon>Colletotrichum</taxon>
        <taxon>Colletotrichum destructivum species complex</taxon>
    </lineage>
</organism>
<evidence type="ECO:0000313" key="1">
    <source>
        <dbReference type="EMBL" id="CCF47528.1"/>
    </source>
</evidence>
<dbReference type="AlphaFoldDB" id="H1W4W5"/>
<evidence type="ECO:0000313" key="2">
    <source>
        <dbReference type="Proteomes" id="UP000007174"/>
    </source>
</evidence>
<reference evidence="2" key="1">
    <citation type="journal article" date="2012" name="Nat. Genet.">
        <title>Lifestyle transitions in plant pathogenic Colletotrichum fungi deciphered by genome and transcriptome analyses.</title>
        <authorList>
            <person name="O'Connell R.J."/>
            <person name="Thon M.R."/>
            <person name="Hacquard S."/>
            <person name="Amyotte S.G."/>
            <person name="Kleemann J."/>
            <person name="Torres M.F."/>
            <person name="Damm U."/>
            <person name="Buiate E.A."/>
            <person name="Epstein L."/>
            <person name="Alkan N."/>
            <person name="Altmueller J."/>
            <person name="Alvarado-Balderrama L."/>
            <person name="Bauser C.A."/>
            <person name="Becker C."/>
            <person name="Birren B.W."/>
            <person name="Chen Z."/>
            <person name="Choi J."/>
            <person name="Crouch J.A."/>
            <person name="Duvick J.P."/>
            <person name="Farman M.A."/>
            <person name="Gan P."/>
            <person name="Heiman D."/>
            <person name="Henrissat B."/>
            <person name="Howard R.J."/>
            <person name="Kabbage M."/>
            <person name="Koch C."/>
            <person name="Kracher B."/>
            <person name="Kubo Y."/>
            <person name="Law A.D."/>
            <person name="Lebrun M.-H."/>
            <person name="Lee Y.-H."/>
            <person name="Miyara I."/>
            <person name="Moore N."/>
            <person name="Neumann U."/>
            <person name="Nordstroem K."/>
            <person name="Panaccione D.G."/>
            <person name="Panstruga R."/>
            <person name="Place M."/>
            <person name="Proctor R.H."/>
            <person name="Prusky D."/>
            <person name="Rech G."/>
            <person name="Reinhardt R."/>
            <person name="Rollins J.A."/>
            <person name="Rounsley S."/>
            <person name="Schardl C.L."/>
            <person name="Schwartz D.C."/>
            <person name="Shenoy N."/>
            <person name="Shirasu K."/>
            <person name="Sikhakolli U.R."/>
            <person name="Stueber K."/>
            <person name="Sukno S.A."/>
            <person name="Sweigard J.A."/>
            <person name="Takano Y."/>
            <person name="Takahara H."/>
            <person name="Trail F."/>
            <person name="van der Does H.C."/>
            <person name="Voll L.M."/>
            <person name="Will I."/>
            <person name="Young S."/>
            <person name="Zeng Q."/>
            <person name="Zhang J."/>
            <person name="Zhou S."/>
            <person name="Dickman M.B."/>
            <person name="Schulze-Lefert P."/>
            <person name="Ver Loren van Themaat E."/>
            <person name="Ma L.-J."/>
            <person name="Vaillancourt L.J."/>
        </authorList>
    </citation>
    <scope>NUCLEOTIDE SEQUENCE [LARGE SCALE GENOMIC DNA]</scope>
    <source>
        <strain evidence="2">IMI 349063</strain>
    </source>
</reference>
<protein>
    <submittedName>
        <fullName evidence="1">Uncharacterized protein</fullName>
    </submittedName>
</protein>
<dbReference type="Proteomes" id="UP000007174">
    <property type="component" value="Unassembled WGS sequence"/>
</dbReference>
<name>H1W4W5_COLHI</name>
<gene>
    <name evidence="1" type="ORF">CH063_04188</name>
</gene>
<dbReference type="EMBL" id="CACQ02009823">
    <property type="protein sequence ID" value="CCF47528.1"/>
    <property type="molecule type" value="Genomic_DNA"/>
</dbReference>